<dbReference type="Proteomes" id="UP000245369">
    <property type="component" value="Chromosome"/>
</dbReference>
<gene>
    <name evidence="1" type="ORF">DK182_04630</name>
</gene>
<organism evidence="1 2">
    <name type="scientific">Streptococcus sobrinus</name>
    <dbReference type="NCBI Taxonomy" id="1310"/>
    <lineage>
        <taxon>Bacteria</taxon>
        <taxon>Bacillati</taxon>
        <taxon>Bacillota</taxon>
        <taxon>Bacilli</taxon>
        <taxon>Lactobacillales</taxon>
        <taxon>Streptococcaceae</taxon>
        <taxon>Streptococcus</taxon>
    </lineage>
</organism>
<name>A0ABM6W5E9_9STRE</name>
<keyword evidence="2" id="KW-1185">Reference proteome</keyword>
<evidence type="ECO:0000313" key="2">
    <source>
        <dbReference type="Proteomes" id="UP000245369"/>
    </source>
</evidence>
<sequence length="72" mass="7093">MMKTQAIEKFDVMDTEALSTVEGGGTGACLASAATAIGLGAAAVGSSVLPAAALYLGAQAFAAGANYYYCTH</sequence>
<proteinExistence type="predicted"/>
<protein>
    <submittedName>
        <fullName evidence="1">ComC/BlpC family peptide pheromone/bacteriocin</fullName>
    </submittedName>
</protein>
<dbReference type="InterPro" id="IPR019493">
    <property type="entry name" value="Bacteriocin_IIb_lactacin-rel"/>
</dbReference>
<accession>A0ABM6W5E9</accession>
<evidence type="ECO:0000313" key="1">
    <source>
        <dbReference type="EMBL" id="AWN20675.1"/>
    </source>
</evidence>
<reference evidence="1 2" key="1">
    <citation type="submission" date="2018-05" db="EMBL/GenBank/DDBJ databases">
        <title>Complete genome sequences of Streptococcus sobrinus.</title>
        <authorList>
            <person name="Sales M."/>
            <person name="Jensen P.A."/>
        </authorList>
    </citation>
    <scope>NUCLEOTIDE SEQUENCE [LARGE SCALE GENOMIC DNA]</scope>
    <source>
        <strain evidence="1 2">SL1</strain>
    </source>
</reference>
<dbReference type="EMBL" id="CP029490">
    <property type="protein sequence ID" value="AWN20675.1"/>
    <property type="molecule type" value="Genomic_DNA"/>
</dbReference>
<dbReference type="Pfam" id="PF10439">
    <property type="entry name" value="Bacteriocin_IIc"/>
    <property type="match status" value="1"/>
</dbReference>